<feature type="transmembrane region" description="Helical" evidence="1">
    <location>
        <begin position="32"/>
        <end position="52"/>
    </location>
</feature>
<evidence type="ECO:0000313" key="2">
    <source>
        <dbReference type="EMBL" id="MFD0726958.1"/>
    </source>
</evidence>
<evidence type="ECO:0008006" key="4">
    <source>
        <dbReference type="Google" id="ProtNLM"/>
    </source>
</evidence>
<feature type="transmembrane region" description="Helical" evidence="1">
    <location>
        <begin position="90"/>
        <end position="109"/>
    </location>
</feature>
<sequence length="124" mass="13463">MHAHHFARNIAENVALPASSAVLAWSWPFDQVAIPAAVLFMAFLGAAIWVFLDQPRGSRLRVYGMAMCYALVSAACAVVAVYLFNLDHRIAAPIALLIASGGKLFYNAFRQGATERIRKAAKGE</sequence>
<keyword evidence="3" id="KW-1185">Reference proteome</keyword>
<accession>A0ABW2YGC8</accession>
<gene>
    <name evidence="2" type="ORF">ACFQ0E_15275</name>
</gene>
<proteinExistence type="predicted"/>
<feature type="transmembrane region" description="Helical" evidence="1">
    <location>
        <begin position="64"/>
        <end position="84"/>
    </location>
</feature>
<name>A0ABW2YGC8_9GAMM</name>
<keyword evidence="1" id="KW-0812">Transmembrane</keyword>
<comment type="caution">
    <text evidence="2">The sequence shown here is derived from an EMBL/GenBank/DDBJ whole genome shotgun (WGS) entry which is preliminary data.</text>
</comment>
<reference evidence="3" key="1">
    <citation type="journal article" date="2019" name="Int. J. Syst. Evol. Microbiol.">
        <title>The Global Catalogue of Microorganisms (GCM) 10K type strain sequencing project: providing services to taxonomists for standard genome sequencing and annotation.</title>
        <authorList>
            <consortium name="The Broad Institute Genomics Platform"/>
            <consortium name="The Broad Institute Genome Sequencing Center for Infectious Disease"/>
            <person name="Wu L."/>
            <person name="Ma J."/>
        </authorList>
    </citation>
    <scope>NUCLEOTIDE SEQUENCE [LARGE SCALE GENOMIC DNA]</scope>
    <source>
        <strain evidence="3">CCUG 55585</strain>
    </source>
</reference>
<dbReference type="EMBL" id="JBHTIF010000003">
    <property type="protein sequence ID" value="MFD0726958.1"/>
    <property type="molecule type" value="Genomic_DNA"/>
</dbReference>
<dbReference type="RefSeq" id="WP_386825254.1">
    <property type="nucleotide sequence ID" value="NZ_JBHTIF010000003.1"/>
</dbReference>
<evidence type="ECO:0000313" key="3">
    <source>
        <dbReference type="Proteomes" id="UP001597110"/>
    </source>
</evidence>
<organism evidence="2 3">
    <name type="scientific">Lysobacter brunescens</name>
    <dbReference type="NCBI Taxonomy" id="262323"/>
    <lineage>
        <taxon>Bacteria</taxon>
        <taxon>Pseudomonadati</taxon>
        <taxon>Pseudomonadota</taxon>
        <taxon>Gammaproteobacteria</taxon>
        <taxon>Lysobacterales</taxon>
        <taxon>Lysobacteraceae</taxon>
        <taxon>Lysobacter</taxon>
    </lineage>
</organism>
<protein>
    <recommendedName>
        <fullName evidence="4">Holin</fullName>
    </recommendedName>
</protein>
<keyword evidence="1" id="KW-0472">Membrane</keyword>
<keyword evidence="1" id="KW-1133">Transmembrane helix</keyword>
<evidence type="ECO:0000256" key="1">
    <source>
        <dbReference type="SAM" id="Phobius"/>
    </source>
</evidence>
<dbReference type="Proteomes" id="UP001597110">
    <property type="component" value="Unassembled WGS sequence"/>
</dbReference>